<name>A0ABR2I5U2_9EUKA</name>
<reference evidence="1 2" key="1">
    <citation type="submission" date="2024-04" db="EMBL/GenBank/DDBJ databases">
        <title>Tritrichomonas musculus Genome.</title>
        <authorList>
            <person name="Alves-Ferreira E."/>
            <person name="Grigg M."/>
            <person name="Lorenzi H."/>
            <person name="Galac M."/>
        </authorList>
    </citation>
    <scope>NUCLEOTIDE SEQUENCE [LARGE SCALE GENOMIC DNA]</scope>
    <source>
        <strain evidence="1 2">EAF2021</strain>
    </source>
</reference>
<protein>
    <submittedName>
        <fullName evidence="1">Uncharacterized protein</fullName>
    </submittedName>
</protein>
<dbReference type="EMBL" id="JAPFFF010000019">
    <property type="protein sequence ID" value="KAK8857887.1"/>
    <property type="molecule type" value="Genomic_DNA"/>
</dbReference>
<comment type="caution">
    <text evidence="1">The sequence shown here is derived from an EMBL/GenBank/DDBJ whole genome shotgun (WGS) entry which is preliminary data.</text>
</comment>
<organism evidence="1 2">
    <name type="scientific">Tritrichomonas musculus</name>
    <dbReference type="NCBI Taxonomy" id="1915356"/>
    <lineage>
        <taxon>Eukaryota</taxon>
        <taxon>Metamonada</taxon>
        <taxon>Parabasalia</taxon>
        <taxon>Tritrichomonadida</taxon>
        <taxon>Tritrichomonadidae</taxon>
        <taxon>Tritrichomonas</taxon>
    </lineage>
</organism>
<keyword evidence="2" id="KW-1185">Reference proteome</keyword>
<evidence type="ECO:0000313" key="2">
    <source>
        <dbReference type="Proteomes" id="UP001470230"/>
    </source>
</evidence>
<sequence>MEADDQEHEFWRICVRSFPLRSQILFFPFDADEVENIKEANEWLEADQKK</sequence>
<gene>
    <name evidence="1" type="ORF">M9Y10_012985</name>
</gene>
<accession>A0ABR2I5U2</accession>
<evidence type="ECO:0000313" key="1">
    <source>
        <dbReference type="EMBL" id="KAK8857887.1"/>
    </source>
</evidence>
<dbReference type="Proteomes" id="UP001470230">
    <property type="component" value="Unassembled WGS sequence"/>
</dbReference>
<proteinExistence type="predicted"/>